<dbReference type="Gene3D" id="3.30.70.100">
    <property type="match status" value="2"/>
</dbReference>
<dbReference type="EMBL" id="ML213596">
    <property type="protein sequence ID" value="TFK40854.1"/>
    <property type="molecule type" value="Genomic_DNA"/>
</dbReference>
<keyword evidence="2" id="KW-1185">Reference proteome</keyword>
<dbReference type="OrthoDB" id="3830579at2759"/>
<proteinExistence type="predicted"/>
<evidence type="ECO:0000313" key="1">
    <source>
        <dbReference type="EMBL" id="TFK40854.1"/>
    </source>
</evidence>
<name>A0A5C3M5Y1_9AGAR</name>
<gene>
    <name evidence="1" type="ORF">BDQ12DRAFT_680154</name>
</gene>
<organism evidence="1 2">
    <name type="scientific">Crucibulum laeve</name>
    <dbReference type="NCBI Taxonomy" id="68775"/>
    <lineage>
        <taxon>Eukaryota</taxon>
        <taxon>Fungi</taxon>
        <taxon>Dikarya</taxon>
        <taxon>Basidiomycota</taxon>
        <taxon>Agaricomycotina</taxon>
        <taxon>Agaricomycetes</taxon>
        <taxon>Agaricomycetidae</taxon>
        <taxon>Agaricales</taxon>
        <taxon>Agaricineae</taxon>
        <taxon>Nidulariaceae</taxon>
        <taxon>Crucibulum</taxon>
    </lineage>
</organism>
<evidence type="ECO:0000313" key="2">
    <source>
        <dbReference type="Proteomes" id="UP000308652"/>
    </source>
</evidence>
<protein>
    <recommendedName>
        <fullName evidence="3">ABM domain-containing protein</fullName>
    </recommendedName>
</protein>
<dbReference type="AlphaFoldDB" id="A0A5C3M5Y1"/>
<dbReference type="STRING" id="68775.A0A5C3M5Y1"/>
<dbReference type="Proteomes" id="UP000308652">
    <property type="component" value="Unassembled WGS sequence"/>
</dbReference>
<accession>A0A5C3M5Y1</accession>
<evidence type="ECO:0008006" key="3">
    <source>
        <dbReference type="Google" id="ProtNLM"/>
    </source>
</evidence>
<sequence>MPAIEFAVFPASEAFLKDEKVLYPALDWVSKVDGYIKSYYGIQSEDKKTLYLALFWDTYEHHKTLMESKEYAELIGLLKPSIGGKVDMQHVVFSDDATTVLTAPTTEIAIIKKKEGHSVESVKSAIHNLSTAVDKDNVSYVPSVYGPTVEDAETFLLAIGWDSVEAHMKAIPEVADDLQGLARTLRTYANTSYVHVPFKAYSPAA</sequence>
<reference evidence="1 2" key="1">
    <citation type="journal article" date="2019" name="Nat. Ecol. Evol.">
        <title>Megaphylogeny resolves global patterns of mushroom evolution.</title>
        <authorList>
            <person name="Varga T."/>
            <person name="Krizsan K."/>
            <person name="Foldi C."/>
            <person name="Dima B."/>
            <person name="Sanchez-Garcia M."/>
            <person name="Sanchez-Ramirez S."/>
            <person name="Szollosi G.J."/>
            <person name="Szarkandi J.G."/>
            <person name="Papp V."/>
            <person name="Albert L."/>
            <person name="Andreopoulos W."/>
            <person name="Angelini C."/>
            <person name="Antonin V."/>
            <person name="Barry K.W."/>
            <person name="Bougher N.L."/>
            <person name="Buchanan P."/>
            <person name="Buyck B."/>
            <person name="Bense V."/>
            <person name="Catcheside P."/>
            <person name="Chovatia M."/>
            <person name="Cooper J."/>
            <person name="Damon W."/>
            <person name="Desjardin D."/>
            <person name="Finy P."/>
            <person name="Geml J."/>
            <person name="Haridas S."/>
            <person name="Hughes K."/>
            <person name="Justo A."/>
            <person name="Karasinski D."/>
            <person name="Kautmanova I."/>
            <person name="Kiss B."/>
            <person name="Kocsube S."/>
            <person name="Kotiranta H."/>
            <person name="LaButti K.M."/>
            <person name="Lechner B.E."/>
            <person name="Liimatainen K."/>
            <person name="Lipzen A."/>
            <person name="Lukacs Z."/>
            <person name="Mihaltcheva S."/>
            <person name="Morgado L.N."/>
            <person name="Niskanen T."/>
            <person name="Noordeloos M.E."/>
            <person name="Ohm R.A."/>
            <person name="Ortiz-Santana B."/>
            <person name="Ovrebo C."/>
            <person name="Racz N."/>
            <person name="Riley R."/>
            <person name="Savchenko A."/>
            <person name="Shiryaev A."/>
            <person name="Soop K."/>
            <person name="Spirin V."/>
            <person name="Szebenyi C."/>
            <person name="Tomsovsky M."/>
            <person name="Tulloss R.E."/>
            <person name="Uehling J."/>
            <person name="Grigoriev I.V."/>
            <person name="Vagvolgyi C."/>
            <person name="Papp T."/>
            <person name="Martin F.M."/>
            <person name="Miettinen O."/>
            <person name="Hibbett D.S."/>
            <person name="Nagy L.G."/>
        </authorList>
    </citation>
    <scope>NUCLEOTIDE SEQUENCE [LARGE SCALE GENOMIC DNA]</scope>
    <source>
        <strain evidence="1 2">CBS 166.37</strain>
    </source>
</reference>